<accession>A0A099KWH7</accession>
<dbReference type="Pfam" id="PF06062">
    <property type="entry name" value="UPF0231"/>
    <property type="match status" value="1"/>
</dbReference>
<gene>
    <name evidence="2" type="ORF">GAB14E_2180</name>
</gene>
<dbReference type="AlphaFoldDB" id="A0A099KWH7"/>
<organism evidence="2 3">
    <name type="scientific">Colwellia psychrerythraea</name>
    <name type="common">Vibrio psychroerythus</name>
    <dbReference type="NCBI Taxonomy" id="28229"/>
    <lineage>
        <taxon>Bacteria</taxon>
        <taxon>Pseudomonadati</taxon>
        <taxon>Pseudomonadota</taxon>
        <taxon>Gammaproteobacteria</taxon>
        <taxon>Alteromonadales</taxon>
        <taxon>Colwelliaceae</taxon>
        <taxon>Colwellia</taxon>
    </lineage>
</organism>
<dbReference type="NCBIfam" id="NF003583">
    <property type="entry name" value="PRK05248.3-4"/>
    <property type="match status" value="1"/>
</dbReference>
<evidence type="ECO:0000256" key="1">
    <source>
        <dbReference type="ARBA" id="ARBA00005367"/>
    </source>
</evidence>
<comment type="similarity">
    <text evidence="1">Belongs to the UPF0231 family.</text>
</comment>
<dbReference type="EMBL" id="JQEC01000016">
    <property type="protein sequence ID" value="KGJ94946.1"/>
    <property type="molecule type" value="Genomic_DNA"/>
</dbReference>
<sequence length="132" mass="14534">MEYEFVHDAITGEARALFSLEHEVIGPWMEVELGHNVTKLTELLTAIDNIETGKSQEILITGSEYSITLNHEDVSIQTNVSMNGSLNGSGEGLPEMLTDEHIHLDQNEMAGCGLDDFRALLLSWGQFTNGLS</sequence>
<evidence type="ECO:0000313" key="2">
    <source>
        <dbReference type="EMBL" id="KGJ94946.1"/>
    </source>
</evidence>
<dbReference type="OrthoDB" id="5739292at2"/>
<dbReference type="RefSeq" id="WP_033081841.1">
    <property type="nucleotide sequence ID" value="NZ_JQEC01000016.1"/>
</dbReference>
<dbReference type="PATRIC" id="fig|28229.3.peg.1799"/>
<reference evidence="2 3" key="1">
    <citation type="submission" date="2014-08" db="EMBL/GenBank/DDBJ databases">
        <title>Genomic and Phenotypic Diversity of Colwellia psychrerythraea strains from Disparate Marine Basins.</title>
        <authorList>
            <person name="Techtmann S.M."/>
            <person name="Stelling S.C."/>
            <person name="Utturkar S.M."/>
            <person name="Alshibli N."/>
            <person name="Harris A."/>
            <person name="Brown S.D."/>
            <person name="Hazen T.C."/>
        </authorList>
    </citation>
    <scope>NUCLEOTIDE SEQUENCE [LARGE SCALE GENOMIC DNA]</scope>
    <source>
        <strain evidence="2 3">GAB14E</strain>
    </source>
</reference>
<proteinExistence type="inferred from homology"/>
<protein>
    <submittedName>
        <fullName evidence="2">Putative conserved protein UCP006287</fullName>
    </submittedName>
</protein>
<comment type="caution">
    <text evidence="2">The sequence shown here is derived from an EMBL/GenBank/DDBJ whole genome shotgun (WGS) entry which is preliminary data.</text>
</comment>
<name>A0A099KWH7_COLPS</name>
<dbReference type="Proteomes" id="UP000029868">
    <property type="component" value="Unassembled WGS sequence"/>
</dbReference>
<dbReference type="InterPro" id="IPR008249">
    <property type="entry name" value="UPF0231"/>
</dbReference>
<evidence type="ECO:0000313" key="3">
    <source>
        <dbReference type="Proteomes" id="UP000029868"/>
    </source>
</evidence>